<proteinExistence type="predicted"/>
<dbReference type="AlphaFoldDB" id="A0AAE3DJ93"/>
<dbReference type="InterPro" id="IPR048428">
    <property type="entry name" value="YobI-NTPase"/>
</dbReference>
<dbReference type="EMBL" id="JAJEPU010000009">
    <property type="protein sequence ID" value="MCC2164149.1"/>
    <property type="molecule type" value="Genomic_DNA"/>
</dbReference>
<comment type="caution">
    <text evidence="3">The sequence shown here is derived from an EMBL/GenBank/DDBJ whole genome shotgun (WGS) entry which is preliminary data.</text>
</comment>
<dbReference type="Proteomes" id="UP001198962">
    <property type="component" value="Unassembled WGS sequence"/>
</dbReference>
<protein>
    <recommendedName>
        <fullName evidence="2">YobI-like P-loop NTPase domain-containing protein</fullName>
    </recommendedName>
</protein>
<dbReference type="SUPFAM" id="SSF52540">
    <property type="entry name" value="P-loop containing nucleoside triphosphate hydrolases"/>
    <property type="match status" value="1"/>
</dbReference>
<feature type="transmembrane region" description="Helical" evidence="1">
    <location>
        <begin position="128"/>
        <end position="147"/>
    </location>
</feature>
<dbReference type="InterPro" id="IPR027417">
    <property type="entry name" value="P-loop_NTPase"/>
</dbReference>
<evidence type="ECO:0000256" key="1">
    <source>
        <dbReference type="SAM" id="Phobius"/>
    </source>
</evidence>
<name>A0AAE3DJ93_9FIRM</name>
<feature type="transmembrane region" description="Helical" evidence="1">
    <location>
        <begin position="171"/>
        <end position="191"/>
    </location>
</feature>
<dbReference type="RefSeq" id="WP_308450869.1">
    <property type="nucleotide sequence ID" value="NZ_JAJEPU010000009.1"/>
</dbReference>
<keyword evidence="1" id="KW-1133">Transmembrane helix</keyword>
<sequence length="1207" mass="142927">MKKDTEFTNLAPIDNIENGEEYLNTLHWAIKQKNVKNIALAGPYGSGKSSIIETYLKKHKIIKWKTLRISMATFIENQTDEEGNPKRILLDRDEIELGILKQLFYKVNYKKIPQSRYRKLHKINWKKIWAYLILGVSILIVLCWIFYPDVLQSIIEKIQEAGEKIKLEKHISIRIFIVFCIAMCAVIARIYRAVLFRFKVDEVKLPADTVVKNTETTTETVFNKNMDEIVYFFEETKYRIVFFEDLDRLENPSIFIHLRELNTLLNNYDGIKDRIVFVYAIRDDIFTDTDRTKFFDFIVPVIPIINSTNSGEIFLQKIEKARDKEITHKISQEFILDVAPYVEDMRILQNIYNEFVLYKKVILIDQELKLSDENMMALIIFKNLYPRDFANLQTERGIVKQAFIDKQNYIVRQCAEWKDRINENTDRLENYNDDRLNEINELKTAMFGAMVNWQGIPYRINESYYKEYDVKKIMEDIFDLSKLERLKKVVIYYYTWDGRTADISIDDFQKIFKLYYERIINLKIVQEKTVVSMKAEIEELKKKVHELSGWSLKKLIEKFGVCDVLSEKVRENKVLVFMLRRGYIDEKYANYINYFKGTSITREDMNFILAIKNMERMPYNYNLTKVDRVIQHLQVYEFEQKSVLNFILLEELLSKEVELEKRDALITQLSDETEECWNFINEFIEQTHYKEKLTRLLAMKWSNMWSYIAEKVSLTYERKLFYLRLLIDNVEIEKLIALNSDCEVNRFVEENPDILQQLSNISDEKVIVLIENLEIVFTNISIDGVSEKVLRCIFEDQHYQLNSMMIRRIVEFINESMVAGLDTQNYTVATALGYAPLIKYIQENLKDYVEAIVLAKANTKESKEQVIDLLERSVEDSELCLKIINHEEFCLDDISICCGSFGVELNKQVKKLWDELLEKNKVKVKWENIKCYWDRYGLTAELIRYLEISSQKLEYLDNQCIGEEFTKAIITSSIDNAVLEKLLQKLELKAFDIPMNNITEKKIQILIRKKYIPFNIDMYDELEMTYPSLCVDFILYNQEEYRKLIENISMSETLLEALFSSPRLDSSMARILLETFGEDYMSTDLAQCLLNINVDISKSLFYLAWEKLPLKEEKNKLMIKYRFILGISDFRDCFQGLSPQYMGFCNRSKKHSVELEDTDENRRLAERLKEISYITSYSIKEKTDFDPVKGIEKRKSILLCWVKAVKA</sequence>
<reference evidence="3" key="1">
    <citation type="submission" date="2021-10" db="EMBL/GenBank/DDBJ databases">
        <title>Anaerobic single-cell dispensing facilitates the cultivation of human gut bacteria.</title>
        <authorList>
            <person name="Afrizal A."/>
        </authorList>
    </citation>
    <scope>NUCLEOTIDE SEQUENCE</scope>
    <source>
        <strain evidence="3">CLA-AA-H274</strain>
    </source>
</reference>
<keyword evidence="4" id="KW-1185">Reference proteome</keyword>
<organism evidence="3 4">
    <name type="scientific">Brotaphodocola catenula</name>
    <dbReference type="NCBI Taxonomy" id="2885361"/>
    <lineage>
        <taxon>Bacteria</taxon>
        <taxon>Bacillati</taxon>
        <taxon>Bacillota</taxon>
        <taxon>Clostridia</taxon>
        <taxon>Lachnospirales</taxon>
        <taxon>Lachnospiraceae</taxon>
        <taxon>Brotaphodocola</taxon>
    </lineage>
</organism>
<keyword evidence="1" id="KW-0812">Transmembrane</keyword>
<accession>A0AAE3DJ93</accession>
<evidence type="ECO:0000313" key="4">
    <source>
        <dbReference type="Proteomes" id="UP001198962"/>
    </source>
</evidence>
<evidence type="ECO:0000313" key="3">
    <source>
        <dbReference type="EMBL" id="MCC2164149.1"/>
    </source>
</evidence>
<gene>
    <name evidence="3" type="ORF">LKD32_04480</name>
</gene>
<keyword evidence="1" id="KW-0472">Membrane</keyword>
<dbReference type="Pfam" id="PF20693">
    <property type="entry name" value="YobI-ATPase"/>
    <property type="match status" value="1"/>
</dbReference>
<feature type="domain" description="YobI-like P-loop NTPase" evidence="2">
    <location>
        <begin position="22"/>
        <end position="399"/>
    </location>
</feature>
<evidence type="ECO:0000259" key="2">
    <source>
        <dbReference type="Pfam" id="PF20693"/>
    </source>
</evidence>